<evidence type="ECO:0000313" key="1">
    <source>
        <dbReference type="EMBL" id="KAI3771122.1"/>
    </source>
</evidence>
<proteinExistence type="predicted"/>
<dbReference type="EMBL" id="CM042047">
    <property type="protein sequence ID" value="KAI3771122.1"/>
    <property type="molecule type" value="Genomic_DNA"/>
</dbReference>
<organism evidence="1 2">
    <name type="scientific">Arctium lappa</name>
    <name type="common">Greater burdock</name>
    <name type="synonym">Lappa major</name>
    <dbReference type="NCBI Taxonomy" id="4217"/>
    <lineage>
        <taxon>Eukaryota</taxon>
        <taxon>Viridiplantae</taxon>
        <taxon>Streptophyta</taxon>
        <taxon>Embryophyta</taxon>
        <taxon>Tracheophyta</taxon>
        <taxon>Spermatophyta</taxon>
        <taxon>Magnoliopsida</taxon>
        <taxon>eudicotyledons</taxon>
        <taxon>Gunneridae</taxon>
        <taxon>Pentapetalae</taxon>
        <taxon>asterids</taxon>
        <taxon>campanulids</taxon>
        <taxon>Asterales</taxon>
        <taxon>Asteraceae</taxon>
        <taxon>Carduoideae</taxon>
        <taxon>Cardueae</taxon>
        <taxon>Arctiinae</taxon>
        <taxon>Arctium</taxon>
    </lineage>
</organism>
<reference evidence="2" key="1">
    <citation type="journal article" date="2022" name="Mol. Ecol. Resour.">
        <title>The genomes of chicory, endive, great burdock and yacon provide insights into Asteraceae palaeo-polyploidization history and plant inulin production.</title>
        <authorList>
            <person name="Fan W."/>
            <person name="Wang S."/>
            <person name="Wang H."/>
            <person name="Wang A."/>
            <person name="Jiang F."/>
            <person name="Liu H."/>
            <person name="Zhao H."/>
            <person name="Xu D."/>
            <person name="Zhang Y."/>
        </authorList>
    </citation>
    <scope>NUCLEOTIDE SEQUENCE [LARGE SCALE GENOMIC DNA]</scope>
    <source>
        <strain evidence="2">cv. Niubang</strain>
    </source>
</reference>
<name>A0ACB9FIY3_ARCLA</name>
<evidence type="ECO:0000313" key="2">
    <source>
        <dbReference type="Proteomes" id="UP001055879"/>
    </source>
</evidence>
<comment type="caution">
    <text evidence="1">The sequence shown here is derived from an EMBL/GenBank/DDBJ whole genome shotgun (WGS) entry which is preliminary data.</text>
</comment>
<sequence>MEKKKQLIGIWDVKHTFESSVVIFFIIGAVATIAFCYANMDEQDKRSTTPPPPLVVDNPANYDSLDGCDLFSGKWVHDNHTYPLYKELQCPYITGEFACGQHGRMDSNYQQWRWQPHACNLPRLDGKEVLEKLRGKRVIFVGDSVIRNQWVSMVCLLQSVIRPGKKKMQKVPNVSLLTFKALEYNVSVDFYWAPLLVESNADHPSMHKTNDRIVRIESIEKHAKNWVNTDVLVFNSYLWWRMPEFKILNGSFEDSKQYNIVDSHHAYSMVLEVWSNWLYTHINHTRTQSYFMSMTATHHRGKEWGMKGGRNCYNETDPIMKDKFWESGSDLEMMRILESSLNKLKTKGVTVQMVNITQLTQYRKDAHPSIHRMYNSPLSTTQLLNPSSYADCTHWCLPGVPDVWNEILLAYVLQGHK</sequence>
<accession>A0ACB9FIY3</accession>
<reference evidence="1 2" key="2">
    <citation type="journal article" date="2022" name="Mol. Ecol. Resour.">
        <title>The genomes of chicory, endive, great burdock and yacon provide insights into Asteraceae paleo-polyploidization history and plant inulin production.</title>
        <authorList>
            <person name="Fan W."/>
            <person name="Wang S."/>
            <person name="Wang H."/>
            <person name="Wang A."/>
            <person name="Jiang F."/>
            <person name="Liu H."/>
            <person name="Zhao H."/>
            <person name="Xu D."/>
            <person name="Zhang Y."/>
        </authorList>
    </citation>
    <scope>NUCLEOTIDE SEQUENCE [LARGE SCALE GENOMIC DNA]</scope>
    <source>
        <strain evidence="2">cv. Niubang</strain>
    </source>
</reference>
<dbReference type="Proteomes" id="UP001055879">
    <property type="component" value="Linkage Group LG01"/>
</dbReference>
<keyword evidence="2" id="KW-1185">Reference proteome</keyword>
<protein>
    <submittedName>
        <fullName evidence="1">Uncharacterized protein</fullName>
    </submittedName>
</protein>
<gene>
    <name evidence="1" type="ORF">L6452_02280</name>
</gene>